<protein>
    <submittedName>
        <fullName evidence="2">Uncharacterized protein</fullName>
    </submittedName>
</protein>
<dbReference type="EMBL" id="JAQMWT010000096">
    <property type="protein sequence ID" value="KAJ8610685.1"/>
    <property type="molecule type" value="Genomic_DNA"/>
</dbReference>
<evidence type="ECO:0000313" key="2">
    <source>
        <dbReference type="EMBL" id="KAJ8610685.1"/>
    </source>
</evidence>
<feature type="transmembrane region" description="Helical" evidence="1">
    <location>
        <begin position="44"/>
        <end position="65"/>
    </location>
</feature>
<feature type="transmembrane region" description="Helical" evidence="1">
    <location>
        <begin position="92"/>
        <end position="112"/>
    </location>
</feature>
<feature type="transmembrane region" description="Helical" evidence="1">
    <location>
        <begin position="256"/>
        <end position="275"/>
    </location>
</feature>
<keyword evidence="1" id="KW-0812">Transmembrane</keyword>
<gene>
    <name evidence="2" type="ORF">CTAYLR_005668</name>
</gene>
<feature type="transmembrane region" description="Helical" evidence="1">
    <location>
        <begin position="224"/>
        <end position="244"/>
    </location>
</feature>
<comment type="caution">
    <text evidence="2">The sequence shown here is derived from an EMBL/GenBank/DDBJ whole genome shotgun (WGS) entry which is preliminary data.</text>
</comment>
<reference evidence="2" key="1">
    <citation type="submission" date="2023-01" db="EMBL/GenBank/DDBJ databases">
        <title>Metagenome sequencing of chrysophaentin producing Chrysophaeum taylorii.</title>
        <authorList>
            <person name="Davison J."/>
            <person name="Bewley C."/>
        </authorList>
    </citation>
    <scope>NUCLEOTIDE SEQUENCE</scope>
    <source>
        <strain evidence="2">NIES-1699</strain>
    </source>
</reference>
<organism evidence="2 3">
    <name type="scientific">Chrysophaeum taylorii</name>
    <dbReference type="NCBI Taxonomy" id="2483200"/>
    <lineage>
        <taxon>Eukaryota</taxon>
        <taxon>Sar</taxon>
        <taxon>Stramenopiles</taxon>
        <taxon>Ochrophyta</taxon>
        <taxon>Pelagophyceae</taxon>
        <taxon>Pelagomonadales</taxon>
        <taxon>Pelagomonadaceae</taxon>
        <taxon>Chrysophaeum</taxon>
    </lineage>
</organism>
<dbReference type="Proteomes" id="UP001230188">
    <property type="component" value="Unassembled WGS sequence"/>
</dbReference>
<sequence>MFLLVPVAVVFGLRPTIVVPKAPQMTMKRRRIPMRGGVRTRQTVFSLVRVAIPTMLAAGLGVGYYDNLSKYINENFLDQTSISFLSSDDIQFIPSFLTVLSLLFSILAGNAYSSLYSQQEDIYLALYREVSDAKSLLEQLGLVCSGRPFYNDALRMLQIYIKTDLRRLDVPPAELISRSPSEDPLESIMFLTSIGVPSVVYETVRDLRQSRGQRLGTMQRKFPFLGIVLLYILAILELAAFPLLGAGTAVGAADSIFKVQGALFGGLCGATMLVLQVIQELWRTSGGAFNVDAVLAKMVKGLTEELDLRASGANPRNVDLSLPTVLIEQREKEKDIELEALRHR</sequence>
<keyword evidence="1" id="KW-1133">Transmembrane helix</keyword>
<name>A0AAD7UKR8_9STRA</name>
<evidence type="ECO:0000256" key="1">
    <source>
        <dbReference type="SAM" id="Phobius"/>
    </source>
</evidence>
<evidence type="ECO:0000313" key="3">
    <source>
        <dbReference type="Proteomes" id="UP001230188"/>
    </source>
</evidence>
<accession>A0AAD7UKR8</accession>
<keyword evidence="3" id="KW-1185">Reference proteome</keyword>
<keyword evidence="1" id="KW-0472">Membrane</keyword>
<dbReference type="AlphaFoldDB" id="A0AAD7UKR8"/>
<proteinExistence type="predicted"/>